<keyword evidence="1" id="KW-1185">Reference proteome</keyword>
<evidence type="ECO:0000313" key="2">
    <source>
        <dbReference type="WBParaSite" id="Hba_04567"/>
    </source>
</evidence>
<dbReference type="AlphaFoldDB" id="A0A1I7WHX7"/>
<accession>A0A1I7WHX7</accession>
<dbReference type="WBParaSite" id="Hba_04567">
    <property type="protein sequence ID" value="Hba_04567"/>
    <property type="gene ID" value="Hba_04567"/>
</dbReference>
<reference evidence="2" key="1">
    <citation type="submission" date="2016-11" db="UniProtKB">
        <authorList>
            <consortium name="WormBaseParasite"/>
        </authorList>
    </citation>
    <scope>IDENTIFICATION</scope>
</reference>
<sequence length="85" mass="9587">MSMNTIGNVSSVFCKINRCVFELIGIDACVRVRSVVLKIGNGERTVVPRPVVLYKHGRLVHGQLFSERLSLCLVVEREEKNSEKE</sequence>
<protein>
    <submittedName>
        <fullName evidence="2">Uncharacterized protein</fullName>
    </submittedName>
</protein>
<evidence type="ECO:0000313" key="1">
    <source>
        <dbReference type="Proteomes" id="UP000095283"/>
    </source>
</evidence>
<proteinExistence type="predicted"/>
<organism evidence="1 2">
    <name type="scientific">Heterorhabditis bacteriophora</name>
    <name type="common">Entomopathogenic nematode worm</name>
    <dbReference type="NCBI Taxonomy" id="37862"/>
    <lineage>
        <taxon>Eukaryota</taxon>
        <taxon>Metazoa</taxon>
        <taxon>Ecdysozoa</taxon>
        <taxon>Nematoda</taxon>
        <taxon>Chromadorea</taxon>
        <taxon>Rhabditida</taxon>
        <taxon>Rhabditina</taxon>
        <taxon>Rhabditomorpha</taxon>
        <taxon>Strongyloidea</taxon>
        <taxon>Heterorhabditidae</taxon>
        <taxon>Heterorhabditis</taxon>
    </lineage>
</organism>
<dbReference type="Proteomes" id="UP000095283">
    <property type="component" value="Unplaced"/>
</dbReference>
<name>A0A1I7WHX7_HETBA</name>